<accession>A0ACC5RAE4</accession>
<organism evidence="1 2">
    <name type="scientific">Taklimakanibacter albus</name>
    <dbReference type="NCBI Taxonomy" id="2800327"/>
    <lineage>
        <taxon>Bacteria</taxon>
        <taxon>Pseudomonadati</taxon>
        <taxon>Pseudomonadota</taxon>
        <taxon>Alphaproteobacteria</taxon>
        <taxon>Hyphomicrobiales</taxon>
        <taxon>Aestuariivirgaceae</taxon>
        <taxon>Taklimakanibacter</taxon>
    </lineage>
</organism>
<keyword evidence="1" id="KW-0966">Cell projection</keyword>
<keyword evidence="1" id="KW-0969">Cilium</keyword>
<reference evidence="1" key="1">
    <citation type="submission" date="2021-01" db="EMBL/GenBank/DDBJ databases">
        <authorList>
            <person name="Sun Q."/>
        </authorList>
    </citation>
    <scope>NUCLEOTIDE SEQUENCE</scope>
    <source>
        <strain evidence="1">YIM B02566</strain>
    </source>
</reference>
<dbReference type="EMBL" id="JAENHL010000008">
    <property type="protein sequence ID" value="MBK1869623.1"/>
    <property type="molecule type" value="Genomic_DNA"/>
</dbReference>
<proteinExistence type="predicted"/>
<keyword evidence="1" id="KW-0282">Flagellum</keyword>
<dbReference type="Proteomes" id="UP000616151">
    <property type="component" value="Unassembled WGS sequence"/>
</dbReference>
<gene>
    <name evidence="1" type="primary">fliR</name>
    <name evidence="1" type="ORF">JHL16_24900</name>
</gene>
<protein>
    <submittedName>
        <fullName evidence="1">Flagellar biosynthesis protein FliR</fullName>
    </submittedName>
</protein>
<evidence type="ECO:0000313" key="1">
    <source>
        <dbReference type="EMBL" id="MBK1869623.1"/>
    </source>
</evidence>
<name>A0ACC5RAE4_9HYPH</name>
<keyword evidence="2" id="KW-1185">Reference proteome</keyword>
<comment type="caution">
    <text evidence="1">The sequence shown here is derived from an EMBL/GenBank/DDBJ whole genome shotgun (WGS) entry which is preliminary data.</text>
</comment>
<evidence type="ECO:0000313" key="2">
    <source>
        <dbReference type="Proteomes" id="UP000616151"/>
    </source>
</evidence>
<sequence length="251" mass="27054">MTELGPSTVLAVFAIFCRIGGCLMLMAGFSSPRVPVQVRLFISFAVALALSPLLLDSVRPAVENASPASLLYVIGTETFTGSLIGLLGRIFFLALQFMVMAMTSYVGFSALPGVPVDDNEAMPTLVSLVTMSATVLFFVADLHWEVLSVLVGSYATWPVGSAFSVQGGLIQIADRMQETFLLALRMSAPFLVFGIIFNLAIGLINKLTPQIPVYFVSLPFATMGGLILLYFTIGDFLTIYITSLGDWLRAQ</sequence>